<dbReference type="InterPro" id="IPR017871">
    <property type="entry name" value="ABC_transporter-like_CS"/>
</dbReference>
<keyword evidence="6 7" id="KW-0472">Membrane</keyword>
<evidence type="ECO:0000256" key="7">
    <source>
        <dbReference type="SAM" id="Phobius"/>
    </source>
</evidence>
<name>A0A2H0RD78_9BACT</name>
<comment type="caution">
    <text evidence="9">The sequence shown here is derived from an EMBL/GenBank/DDBJ whole genome shotgun (WGS) entry which is preliminary data.</text>
</comment>
<dbReference type="SMART" id="SM00382">
    <property type="entry name" value="AAA"/>
    <property type="match status" value="1"/>
</dbReference>
<evidence type="ECO:0000313" key="10">
    <source>
        <dbReference type="Proteomes" id="UP000228767"/>
    </source>
</evidence>
<dbReference type="Gene3D" id="1.20.1560.10">
    <property type="entry name" value="ABC transporter type 1, transmembrane domain"/>
    <property type="match status" value="1"/>
</dbReference>
<evidence type="ECO:0000259" key="8">
    <source>
        <dbReference type="PROSITE" id="PS50893"/>
    </source>
</evidence>
<dbReference type="Proteomes" id="UP000228767">
    <property type="component" value="Unassembled WGS sequence"/>
</dbReference>
<reference evidence="9 10" key="1">
    <citation type="submission" date="2017-09" db="EMBL/GenBank/DDBJ databases">
        <title>Depth-based differentiation of microbial function through sediment-hosted aquifers and enrichment of novel symbionts in the deep terrestrial subsurface.</title>
        <authorList>
            <person name="Probst A.J."/>
            <person name="Ladd B."/>
            <person name="Jarett J.K."/>
            <person name="Geller-Mcgrath D.E."/>
            <person name="Sieber C.M."/>
            <person name="Emerson J.B."/>
            <person name="Anantharaman K."/>
            <person name="Thomas B.C."/>
            <person name="Malmstrom R."/>
            <person name="Stieglmeier M."/>
            <person name="Klingl A."/>
            <person name="Woyke T."/>
            <person name="Ryan C.M."/>
            <person name="Banfield J.F."/>
        </authorList>
    </citation>
    <scope>NUCLEOTIDE SEQUENCE [LARGE SCALE GENOMIC DNA]</scope>
    <source>
        <strain evidence="9">CG10_big_fil_rev_8_21_14_0_10_51_16</strain>
    </source>
</reference>
<dbReference type="PROSITE" id="PS00211">
    <property type="entry name" value="ABC_TRANSPORTER_1"/>
    <property type="match status" value="1"/>
</dbReference>
<dbReference type="InterPro" id="IPR003593">
    <property type="entry name" value="AAA+_ATPase"/>
</dbReference>
<feature type="transmembrane region" description="Helical" evidence="7">
    <location>
        <begin position="84"/>
        <end position="100"/>
    </location>
</feature>
<dbReference type="GO" id="GO:0005524">
    <property type="term" value="F:ATP binding"/>
    <property type="evidence" value="ECO:0007669"/>
    <property type="project" value="UniProtKB-KW"/>
</dbReference>
<feature type="domain" description="ABC transporter" evidence="8">
    <location>
        <begin position="389"/>
        <end position="628"/>
    </location>
</feature>
<dbReference type="SUPFAM" id="SSF52540">
    <property type="entry name" value="P-loop containing nucleoside triphosphate hydrolases"/>
    <property type="match status" value="1"/>
</dbReference>
<dbReference type="GO" id="GO:0016887">
    <property type="term" value="F:ATP hydrolysis activity"/>
    <property type="evidence" value="ECO:0007669"/>
    <property type="project" value="InterPro"/>
</dbReference>
<feature type="transmembrane region" description="Helical" evidence="7">
    <location>
        <begin position="298"/>
        <end position="317"/>
    </location>
</feature>
<protein>
    <recommendedName>
        <fullName evidence="8">ABC transporter domain-containing protein</fullName>
    </recommendedName>
</protein>
<evidence type="ECO:0000256" key="5">
    <source>
        <dbReference type="ARBA" id="ARBA00022989"/>
    </source>
</evidence>
<evidence type="ECO:0000256" key="3">
    <source>
        <dbReference type="ARBA" id="ARBA00022741"/>
    </source>
</evidence>
<accession>A0A2H0RD78</accession>
<keyword evidence="4" id="KW-0067">ATP-binding</keyword>
<dbReference type="InterPro" id="IPR003439">
    <property type="entry name" value="ABC_transporter-like_ATP-bd"/>
</dbReference>
<dbReference type="InterPro" id="IPR039421">
    <property type="entry name" value="Type_1_exporter"/>
</dbReference>
<evidence type="ECO:0000256" key="6">
    <source>
        <dbReference type="ARBA" id="ARBA00023136"/>
    </source>
</evidence>
<evidence type="ECO:0000256" key="1">
    <source>
        <dbReference type="ARBA" id="ARBA00004651"/>
    </source>
</evidence>
<comment type="subcellular location">
    <subcellularLocation>
        <location evidence="1">Cell membrane</location>
        <topology evidence="1">Multi-pass membrane protein</topology>
    </subcellularLocation>
</comment>
<keyword evidence="3" id="KW-0547">Nucleotide-binding</keyword>
<dbReference type="GO" id="GO:0015421">
    <property type="term" value="F:ABC-type oligopeptide transporter activity"/>
    <property type="evidence" value="ECO:0007669"/>
    <property type="project" value="TreeGrafter"/>
</dbReference>
<keyword evidence="5 7" id="KW-1133">Transmembrane helix</keyword>
<evidence type="ECO:0000256" key="2">
    <source>
        <dbReference type="ARBA" id="ARBA00022692"/>
    </source>
</evidence>
<sequence>MRPKMLALLLAHGVSKKHWLVIILANWEDVRGFWRLCVGLDHLYARLKLFEEVLKIVWLLLAAFFGGSIWVASVEMYPAAPPSLRLMVLVAVLLLLKHLLERIFSLYCEKREHLFEGRMRRHFFDRRLEVVDRVDLARLQEEHFQKVLTRTEMCEGEANWRFRHLCESAGTVIALFLSLTGCLAVCLEVGFVLPVLAFVAFASSPMVEYVALRLVPRPNEDDDDDDDADDDDNDVRGANFWRGLSNEAHFRFLTQPCSGSEVRFLGWRQRFATRALKQFQKEQERVDIRRLARVRREFVERMLGGVAAGILLALVAFDVLRHDMPPEFVTTFFFAVYGIARHLDSLNRFGSEVGMVAKIARRLREFWETKSVLDESNAQEWPFSGTPGLKVKGVTFTYPGAARPALVNLSCVIEPGEVVALVGVNGAGKTTLLRLLLKMYLPQEGEVSADGISYANITQRSLLERVMFGSHELAMPELTIAEMVSGCSPEGVDERQLEAALAYSGADSVVASLPAKLRSKLGRRVALSAGQQQRLKLAACFYRVLTKEVCVALLDEPMAHCDPETRERFYRGLKRLNGGKTVIVAMHDAINLPLFDRVLVMDAGTVVRDLRGADDIKAYLAEIINRLATDESAKEVHEERE</sequence>
<dbReference type="Gene3D" id="3.40.50.300">
    <property type="entry name" value="P-loop containing nucleotide triphosphate hydrolases"/>
    <property type="match status" value="1"/>
</dbReference>
<organism evidence="9 10">
    <name type="scientific">Candidatus Vogelbacteria bacterium CG10_big_fil_rev_8_21_14_0_10_51_16</name>
    <dbReference type="NCBI Taxonomy" id="1975045"/>
    <lineage>
        <taxon>Bacteria</taxon>
        <taxon>Candidatus Vogeliibacteriota</taxon>
    </lineage>
</organism>
<dbReference type="GO" id="GO:0005886">
    <property type="term" value="C:plasma membrane"/>
    <property type="evidence" value="ECO:0007669"/>
    <property type="project" value="UniProtKB-SubCell"/>
</dbReference>
<evidence type="ECO:0000313" key="9">
    <source>
        <dbReference type="EMBL" id="PIR44468.1"/>
    </source>
</evidence>
<dbReference type="InterPro" id="IPR027417">
    <property type="entry name" value="P-loop_NTPase"/>
</dbReference>
<feature type="transmembrane region" description="Helical" evidence="7">
    <location>
        <begin position="53"/>
        <end position="72"/>
    </location>
</feature>
<dbReference type="Pfam" id="PF00005">
    <property type="entry name" value="ABC_tran"/>
    <property type="match status" value="1"/>
</dbReference>
<dbReference type="PANTHER" id="PTHR43394">
    <property type="entry name" value="ATP-DEPENDENT PERMEASE MDL1, MITOCHONDRIAL"/>
    <property type="match status" value="1"/>
</dbReference>
<dbReference type="AlphaFoldDB" id="A0A2H0RD78"/>
<proteinExistence type="predicted"/>
<dbReference type="EMBL" id="PCYI01000029">
    <property type="protein sequence ID" value="PIR44468.1"/>
    <property type="molecule type" value="Genomic_DNA"/>
</dbReference>
<dbReference type="PROSITE" id="PS50893">
    <property type="entry name" value="ABC_TRANSPORTER_2"/>
    <property type="match status" value="1"/>
</dbReference>
<evidence type="ECO:0000256" key="4">
    <source>
        <dbReference type="ARBA" id="ARBA00022840"/>
    </source>
</evidence>
<keyword evidence="2 7" id="KW-0812">Transmembrane</keyword>
<feature type="transmembrane region" description="Helical" evidence="7">
    <location>
        <begin position="172"/>
        <end position="201"/>
    </location>
</feature>
<dbReference type="PANTHER" id="PTHR43394:SF1">
    <property type="entry name" value="ATP-BINDING CASSETTE SUB-FAMILY B MEMBER 10, MITOCHONDRIAL"/>
    <property type="match status" value="1"/>
</dbReference>
<gene>
    <name evidence="9" type="ORF">COV10_04410</name>
</gene>
<dbReference type="InterPro" id="IPR036640">
    <property type="entry name" value="ABC1_TM_sf"/>
</dbReference>